<protein>
    <submittedName>
        <fullName evidence="2">Uncharacterized protein</fullName>
    </submittedName>
</protein>
<sequence>MFWGLSLAVFVAAVCDVVVLGDGVFPIALVASTSVIVAATAVVTVVLAFVISSTLVLALPCEICNRNLTSAIKSFSHT</sequence>
<accession>A0AA36AQR9</accession>
<keyword evidence="1" id="KW-0812">Transmembrane</keyword>
<evidence type="ECO:0000313" key="3">
    <source>
        <dbReference type="Proteomes" id="UP001162480"/>
    </source>
</evidence>
<evidence type="ECO:0000256" key="1">
    <source>
        <dbReference type="SAM" id="Phobius"/>
    </source>
</evidence>
<keyword evidence="3" id="KW-1185">Reference proteome</keyword>
<dbReference type="EMBL" id="OX597817">
    <property type="protein sequence ID" value="CAI9720586.1"/>
    <property type="molecule type" value="Genomic_DNA"/>
</dbReference>
<keyword evidence="1" id="KW-0472">Membrane</keyword>
<dbReference type="Proteomes" id="UP001162480">
    <property type="component" value="Chromosome 4"/>
</dbReference>
<organism evidence="2 3">
    <name type="scientific">Octopus vulgaris</name>
    <name type="common">Common octopus</name>
    <dbReference type="NCBI Taxonomy" id="6645"/>
    <lineage>
        <taxon>Eukaryota</taxon>
        <taxon>Metazoa</taxon>
        <taxon>Spiralia</taxon>
        <taxon>Lophotrochozoa</taxon>
        <taxon>Mollusca</taxon>
        <taxon>Cephalopoda</taxon>
        <taxon>Coleoidea</taxon>
        <taxon>Octopodiformes</taxon>
        <taxon>Octopoda</taxon>
        <taxon>Incirrata</taxon>
        <taxon>Octopodidae</taxon>
        <taxon>Octopus</taxon>
    </lineage>
</organism>
<keyword evidence="1" id="KW-1133">Transmembrane helix</keyword>
<dbReference type="AlphaFoldDB" id="A0AA36AQR9"/>
<evidence type="ECO:0000313" key="2">
    <source>
        <dbReference type="EMBL" id="CAI9720586.1"/>
    </source>
</evidence>
<proteinExistence type="predicted"/>
<feature type="transmembrane region" description="Helical" evidence="1">
    <location>
        <begin position="31"/>
        <end position="59"/>
    </location>
</feature>
<gene>
    <name evidence="2" type="ORF">OCTVUL_1B021701</name>
</gene>
<reference evidence="2" key="1">
    <citation type="submission" date="2023-08" db="EMBL/GenBank/DDBJ databases">
        <authorList>
            <person name="Alioto T."/>
            <person name="Alioto T."/>
            <person name="Gomez Garrido J."/>
        </authorList>
    </citation>
    <scope>NUCLEOTIDE SEQUENCE</scope>
</reference>
<name>A0AA36AQR9_OCTVU</name>